<comment type="subcellular location">
    <subcellularLocation>
        <location evidence="1">Cytoplasm</location>
        <location evidence="1">Cytoskeleton</location>
    </subcellularLocation>
</comment>
<feature type="region of interest" description="Disordered" evidence="15">
    <location>
        <begin position="2400"/>
        <end position="2419"/>
    </location>
</feature>
<comment type="subunit">
    <text evidence="3">Consists of at least two heavy chains and a number of intermediate and light chains.</text>
</comment>
<evidence type="ECO:0000256" key="15">
    <source>
        <dbReference type="SAM" id="MobiDB-lite"/>
    </source>
</evidence>
<dbReference type="FunFam" id="3.40.50.300:FF:001956">
    <property type="entry name" value="Dynein cytoplasmic 1 heavy chain 1"/>
    <property type="match status" value="1"/>
</dbReference>
<dbReference type="PANTHER" id="PTHR46532:SF13">
    <property type="entry name" value="CYTOPLASMIC DYNEIN 1 HEAVY CHAIN 1"/>
    <property type="match status" value="1"/>
</dbReference>
<evidence type="ECO:0000256" key="11">
    <source>
        <dbReference type="ARBA" id="ARBA00023054"/>
    </source>
</evidence>
<comment type="caution">
    <text evidence="17">The sequence shown here is derived from an EMBL/GenBank/DDBJ whole genome shotgun (WGS) entry which is preliminary data.</text>
</comment>
<name>A0AAV8XAY3_9CUCU</name>
<keyword evidence="10" id="KW-0243">Dynein</keyword>
<feature type="domain" description="AAA+ ATPase" evidence="16">
    <location>
        <begin position="377"/>
        <end position="544"/>
    </location>
</feature>
<dbReference type="InterPro" id="IPR043160">
    <property type="entry name" value="Dynein_C_barrel"/>
</dbReference>
<dbReference type="GO" id="GO:0005858">
    <property type="term" value="C:axonemal dynein complex"/>
    <property type="evidence" value="ECO:0007669"/>
    <property type="project" value="TreeGrafter"/>
</dbReference>
<evidence type="ECO:0000256" key="4">
    <source>
        <dbReference type="ARBA" id="ARBA00022197"/>
    </source>
</evidence>
<organism evidence="17 18">
    <name type="scientific">Rhamnusium bicolor</name>
    <dbReference type="NCBI Taxonomy" id="1586634"/>
    <lineage>
        <taxon>Eukaryota</taxon>
        <taxon>Metazoa</taxon>
        <taxon>Ecdysozoa</taxon>
        <taxon>Arthropoda</taxon>
        <taxon>Hexapoda</taxon>
        <taxon>Insecta</taxon>
        <taxon>Pterygota</taxon>
        <taxon>Neoptera</taxon>
        <taxon>Endopterygota</taxon>
        <taxon>Coleoptera</taxon>
        <taxon>Polyphaga</taxon>
        <taxon>Cucujiformia</taxon>
        <taxon>Chrysomeloidea</taxon>
        <taxon>Cerambycidae</taxon>
        <taxon>Lepturinae</taxon>
        <taxon>Rhagiini</taxon>
        <taxon>Rhamnusium</taxon>
    </lineage>
</organism>
<dbReference type="Pfam" id="PF22597">
    <property type="entry name" value="DYN_lid"/>
    <property type="match status" value="1"/>
</dbReference>
<dbReference type="PANTHER" id="PTHR46532">
    <property type="entry name" value="MALE FERTILITY FACTOR KL5"/>
    <property type="match status" value="1"/>
</dbReference>
<evidence type="ECO:0000256" key="6">
    <source>
        <dbReference type="ARBA" id="ARBA00022701"/>
    </source>
</evidence>
<evidence type="ECO:0000256" key="10">
    <source>
        <dbReference type="ARBA" id="ARBA00023017"/>
    </source>
</evidence>
<dbReference type="FunFam" id="3.40.50.300:FF:000071">
    <property type="entry name" value="Cytoplasmic dynein heavy chain 1"/>
    <property type="match status" value="1"/>
</dbReference>
<evidence type="ECO:0000313" key="18">
    <source>
        <dbReference type="Proteomes" id="UP001162156"/>
    </source>
</evidence>
<dbReference type="SUPFAM" id="SSF52540">
    <property type="entry name" value="P-loop containing nucleoside triphosphate hydrolases"/>
    <property type="match status" value="4"/>
</dbReference>
<evidence type="ECO:0000256" key="2">
    <source>
        <dbReference type="ARBA" id="ARBA00008887"/>
    </source>
</evidence>
<dbReference type="Pfam" id="PF12774">
    <property type="entry name" value="AAA_6"/>
    <property type="match status" value="1"/>
</dbReference>
<dbReference type="GO" id="GO:0007018">
    <property type="term" value="P:microtubule-based movement"/>
    <property type="evidence" value="ECO:0007669"/>
    <property type="project" value="InterPro"/>
</dbReference>
<dbReference type="FunFam" id="1.10.8.710:FF:000005">
    <property type="entry name" value="Cytoplasmic dynein heavy chain 1"/>
    <property type="match status" value="1"/>
</dbReference>
<dbReference type="GO" id="GO:0005874">
    <property type="term" value="C:microtubule"/>
    <property type="evidence" value="ECO:0007669"/>
    <property type="project" value="UniProtKB-KW"/>
</dbReference>
<feature type="domain" description="AAA+ ATPase" evidence="16">
    <location>
        <begin position="659"/>
        <end position="809"/>
    </location>
</feature>
<evidence type="ECO:0000313" key="17">
    <source>
        <dbReference type="EMBL" id="KAJ8935145.1"/>
    </source>
</evidence>
<dbReference type="SMART" id="SM00382">
    <property type="entry name" value="AAA"/>
    <property type="match status" value="4"/>
</dbReference>
<dbReference type="GO" id="GO:0005524">
    <property type="term" value="F:ATP binding"/>
    <property type="evidence" value="ECO:0007669"/>
    <property type="project" value="UniProtKB-KW"/>
</dbReference>
<dbReference type="InterPro" id="IPR041466">
    <property type="entry name" value="Dynein_AAA5_ext"/>
</dbReference>
<dbReference type="CDD" id="cd00009">
    <property type="entry name" value="AAA"/>
    <property type="match status" value="2"/>
</dbReference>
<keyword evidence="12" id="KW-0505">Motor protein</keyword>
<keyword evidence="11 14" id="KW-0175">Coiled coil</keyword>
<dbReference type="Pfam" id="PF17852">
    <property type="entry name" value="Dynein_AAA_lid"/>
    <property type="match status" value="1"/>
</dbReference>
<dbReference type="InterPro" id="IPR041658">
    <property type="entry name" value="AAA_lid_11"/>
</dbReference>
<evidence type="ECO:0000256" key="8">
    <source>
        <dbReference type="ARBA" id="ARBA00022741"/>
    </source>
</evidence>
<accession>A0AAV8XAY3</accession>
<feature type="domain" description="AAA+ ATPase" evidence="16">
    <location>
        <begin position="984"/>
        <end position="1150"/>
    </location>
</feature>
<dbReference type="Gene3D" id="1.10.8.720">
    <property type="entry name" value="Region D6 of dynein motor"/>
    <property type="match status" value="1"/>
</dbReference>
<keyword evidence="13" id="KW-0206">Cytoskeleton</keyword>
<dbReference type="InterPro" id="IPR043157">
    <property type="entry name" value="Dynein_AAA1S"/>
</dbReference>
<keyword evidence="8" id="KW-0547">Nucleotide-binding</keyword>
<dbReference type="InterPro" id="IPR003593">
    <property type="entry name" value="AAA+_ATPase"/>
</dbReference>
<keyword evidence="5" id="KW-0963">Cytoplasm</keyword>
<dbReference type="Pfam" id="PF12781">
    <property type="entry name" value="AAA_9"/>
    <property type="match status" value="1"/>
</dbReference>
<sequence>MRFYFDPRQTEVLKQLTIHMANARFYYGFEYLGVQDRLVQTPLTDRCYLTMTQALEARLGGSPFGPAGTGKTESVKALGNQLGRFVLVFNCDETFDFQAMGRIFVGLCQVGAWGCFDEFNRLEERMLSAVSQQVQTIQEALKSQREAIAEGTSIGSISVELVGKQVRVSPDMAIFITMNPGYAGRSNLPDNLKKLFRSLAMTTPDRQLIAEVMLFSQGFRQAEKLACKIVPFFRLCDEQLSNQSHYDFGLRALKSVLISAGNVKRDRIQRIKEGMTQRGETNIDEASIAENLPEQEILIQSVCETMVPKLVAEDIPLLFSLLNDVFPNVQYTRAEMKGLKDEIRKVCAEEYLVCGEGDEQGAAWMEKVLQLYQISNLNHGLMMVGPSGSGKSTAWRVLLKALERYEGTEGVAHVIDPKAISKEALYGVLDPNTREWTDGLFTHILRGEINKRQWIIFDAYVDPEWVENLNSVLDDNKLLTLPNGERLSLPPNVRVMFEVQDLKYATLATVSQEGEDESFGMKSDNKEDLLSPTLQVQVDVANLLQPYLAPDGLVVKCLEYAMDQEHIMDFTRLRALSSLFSMLNQCVRNVLQYNHSHSDFPLSSEVLEKYIPKCLIYSVLWSFAGDAKLKVRSELGDFIRSVTTVPLPPDNNMPIIDYEVTIEVLCGPPGSGKTMTLFSALRALPDMEVVGLNFSSATTPELLLKTFDHYCEYRKTPNGVVLAPIQLGKWLVLFCDEINLPDMDNYGTQRVIMFLRQIVEQKGFYRASDQTWVSLERIQFVGACNPPTDPGRKPLSHRFLRHVPVIYVDYPGETSLKQIYGTFTRAMLRLAPGLKGYAEPLTNAMVEFYLASQDRFTQDMQPHYVYSPREMTRWGLVRLWAHEALRLFQDRLVEDTERRWTNENIDAVALRHFPSANCEKALERPILYSNWLSKDYVPVEREHLREYVKARLKVFYEEELDVPLVLFDEVLDHVLRIDRIFRQPQGHLLLIGVSGAGKTTLSRFVAWMNGLSIFQIKVHNKYTAEDFDEDLRSVLRRSGCKDEKIAFILDESNMLDSSFLERMNTLLANGEVPGLFEGDEYTTLMTQCKEGAQREGLMLDSNDELYKWFTQQVMRNLHVVFTMNPSTDGLKDRAATSPALFNRCVLNWFGDWLEKNLPTAWILRNRLGNVQISSPASCTLIPATPNHREAVINACVYVHQTLHKANGRLAKRGGRTMAITPRHYLDFIHHFVKLHNEKRSDLEEQQLHLNVGLSKIAETVEQVEEMQKSLAVKSQELQAKNEAANAKLKQMVKDQQEAEKKKVQSQEIQQQLAGQTIHIEQKRSEVMADLEQVEPAVIDAQTAVKSIKKQHLVEVRSMANPPNSVKMALESVCLLLHENASEWRSIRSVIMRENFIATIVNFGSEHLTDDVREKMKSRYLSNPDYNFEKVNHASNACGPLVKWAMAQIQYADMLKKVEPLREELNSLEKQAETNKKRGEEVKNLISQLEQSIASYKEEYAQLIAQAQAIKTDLENVQAKVDRSIALLKSLVIERERWEATSETFRSQMSTIIGDVLLSAAFIAYGGYFDQHYRQSLFTTWCQHLTQASIQYRSDIARTEYLSNPDERLRWQANALPSDDLCTENAIMLKRFNRYPLIIDPSGQATEFIMNEFKDKKITKTSFLDDSFRKNLESALRFGNPLLVQDVENYDAILNPVLNRELRRTGGRVLITLGDQDIDLSPSFVIFLSTRDPTVEFPPDICSRVTFVNFTVTRSSLQSQCLNQVLKAERPDIDAKRSDLLKLQGEFHLRLRQLEKSLLQALNDAKGKILDDDSVITTLETLKQEAAEIGQKVEETDKVISEIEAVSQQYLPLSQACSNTYFTMDSLNQVHFLYQYSLKMFLDMFSSVLHNNLKLEDVSDYQARLNVITSDLFSVVYERVARGMLHHDRLTFAILLCRIHLKGVPSEPNLDQEFNFFLRGKEGVFSNAAGPTVDGLNGDQQEAITRLVLRLPAFKKLPEKIREMPEFGAWLQQSTPEQAVPQLWIEEKQLSPVGTAMYQLLVIQGFRPDRVIAAAQHFVASVLGADFMYQAEKELDLAACVEKEIRSNVPALLCSVPGFDASSRVDDLAAELNKQISSIAIGSAEGFNQADRAINMACKTGRWVMLKNVHLAPQWLVQLEKKLHSLQPHAGFRLFLTMEINPKLPVNLLRAGRIFVFEPPPGIRANLLRTFSTVPASRMMKAPSERARLYFLLAWFHAIVQERLRYCPLGWAKHYEFSESDLRVACDTLDTWIDATAMGRTNLPPEKVPWDALVTLLSQSIYGGKIDNDFDQRLLHSFLNKLFTPKSFEGDFALVANIDNGPGGNRHITMPDGTRRDHFLKWIESLADRQTPAWLVLLTTRGTDLISKLLKMQQLEDDDELAYSVDDSSPTDPAQVDGRPSWMKTLHNSAVTWMKLLPTSLQTLRRTVENIKDPLYRYFEREVNSASKLLLDVLHDLNDVLLICQGEKKQTNYHRTMLGELVRGIIPVNWHRYTVPKGCTVIQWITDFSQRVKQLQQVSQLVSTAGAKELQSFPVWLGGLLNPEAYITATRQCVAQANSWPLEELHLDVTITDSTDRASIPSDCFAVVGIKLQGAQCRNNQLLLTSSIMLELPITLFRWVRIIGEEKLKEGKLSLPLYLNSTRTELLYTVELNIAPGQDPHSFYERGVALLTSTSLN</sequence>
<dbReference type="Gene3D" id="1.20.920.20">
    <property type="match status" value="1"/>
</dbReference>
<dbReference type="Gene3D" id="1.20.58.1120">
    <property type="match status" value="1"/>
</dbReference>
<dbReference type="Pfam" id="PF12777">
    <property type="entry name" value="MT"/>
    <property type="match status" value="1"/>
</dbReference>
<dbReference type="FunFam" id="1.20.1270.280:FF:000004">
    <property type="entry name" value="Cytoplasmic dynein heavy chain 2"/>
    <property type="match status" value="1"/>
</dbReference>
<dbReference type="Gene3D" id="1.20.1270.280">
    <property type="match status" value="1"/>
</dbReference>
<dbReference type="Proteomes" id="UP001162156">
    <property type="component" value="Unassembled WGS sequence"/>
</dbReference>
<keyword evidence="6" id="KW-0493">Microtubule</keyword>
<feature type="coiled-coil region" evidence="14">
    <location>
        <begin position="1450"/>
        <end position="1519"/>
    </location>
</feature>
<dbReference type="Gene3D" id="1.10.8.710">
    <property type="match status" value="1"/>
</dbReference>
<evidence type="ECO:0000256" key="14">
    <source>
        <dbReference type="SAM" id="Coils"/>
    </source>
</evidence>
<dbReference type="InterPro" id="IPR027417">
    <property type="entry name" value="P-loop_NTPase"/>
</dbReference>
<dbReference type="InterPro" id="IPR041228">
    <property type="entry name" value="Dynein_C"/>
</dbReference>
<dbReference type="FunFam" id="1.10.8.720:FF:000003">
    <property type="entry name" value="Cytoplasmic dynein heavy chain 2"/>
    <property type="match status" value="1"/>
</dbReference>
<evidence type="ECO:0000256" key="12">
    <source>
        <dbReference type="ARBA" id="ARBA00023175"/>
    </source>
</evidence>
<feature type="domain" description="AAA+ ATPase" evidence="16">
    <location>
        <begin position="60"/>
        <end position="214"/>
    </location>
</feature>
<dbReference type="FunFam" id="1.10.472.130:FF:000002">
    <property type="entry name" value="Cytoplasmic dynein heavy chain 1"/>
    <property type="match status" value="1"/>
</dbReference>
<dbReference type="GO" id="GO:0051959">
    <property type="term" value="F:dynein light intermediate chain binding"/>
    <property type="evidence" value="ECO:0007669"/>
    <property type="project" value="InterPro"/>
</dbReference>
<dbReference type="Pfam" id="PF18199">
    <property type="entry name" value="Dynein_C"/>
    <property type="match status" value="1"/>
</dbReference>
<dbReference type="Gene3D" id="1.10.8.1220">
    <property type="match status" value="1"/>
</dbReference>
<evidence type="ECO:0000256" key="5">
    <source>
        <dbReference type="ARBA" id="ARBA00022490"/>
    </source>
</evidence>
<dbReference type="InterPro" id="IPR035706">
    <property type="entry name" value="AAA_9"/>
</dbReference>
<dbReference type="FunFam" id="3.40.50.300:FF:000122">
    <property type="entry name" value="Cytoplasmic dynein 1 heavy chain"/>
    <property type="match status" value="1"/>
</dbReference>
<dbReference type="InterPro" id="IPR054354">
    <property type="entry name" value="DYNC2H1-like_lid"/>
</dbReference>
<dbReference type="FunFam" id="1.10.8.1220:FF:000002">
    <property type="entry name" value="cytoplasmic dynein 1 heavy chain 1-like"/>
    <property type="match status" value="1"/>
</dbReference>
<dbReference type="FunFam" id="3.40.50.300:FF:000373">
    <property type="entry name" value="Cytoplasmic dynein heavy chain 2"/>
    <property type="match status" value="1"/>
</dbReference>
<dbReference type="Gene3D" id="3.10.490.20">
    <property type="match status" value="1"/>
</dbReference>
<dbReference type="GO" id="GO:0008569">
    <property type="term" value="F:minus-end-directed microtubule motor activity"/>
    <property type="evidence" value="ECO:0007669"/>
    <property type="project" value="InterPro"/>
</dbReference>
<dbReference type="Gene3D" id="3.40.50.300">
    <property type="entry name" value="P-loop containing nucleotide triphosphate hydrolases"/>
    <property type="match status" value="5"/>
</dbReference>
<dbReference type="Pfam" id="PF03028">
    <property type="entry name" value="Dynein_heavy"/>
    <property type="match status" value="1"/>
</dbReference>
<dbReference type="InterPro" id="IPR004273">
    <property type="entry name" value="Dynein_heavy_D6_P-loop"/>
</dbReference>
<dbReference type="FunFam" id="3.40.50.300:FF:005614">
    <property type="entry name" value="Uncharacterized protein"/>
    <property type="match status" value="1"/>
</dbReference>
<dbReference type="Pfam" id="PF12775">
    <property type="entry name" value="AAA_7"/>
    <property type="match status" value="1"/>
</dbReference>
<evidence type="ECO:0000256" key="13">
    <source>
        <dbReference type="ARBA" id="ARBA00023212"/>
    </source>
</evidence>
<keyword evidence="9" id="KW-0067">ATP-binding</keyword>
<dbReference type="InterPro" id="IPR026983">
    <property type="entry name" value="DHC"/>
</dbReference>
<evidence type="ECO:0000259" key="16">
    <source>
        <dbReference type="SMART" id="SM00382"/>
    </source>
</evidence>
<protein>
    <recommendedName>
        <fullName evidence="4">Dynein heavy chain, cytoplasmic</fullName>
    </recommendedName>
</protein>
<dbReference type="FunFam" id="1.20.920.20:FF:000002">
    <property type="entry name" value="Cytoplasmic dynein 1 heavy chain"/>
    <property type="match status" value="1"/>
</dbReference>
<dbReference type="EMBL" id="JANEYF010003618">
    <property type="protein sequence ID" value="KAJ8935145.1"/>
    <property type="molecule type" value="Genomic_DNA"/>
</dbReference>
<feature type="coiled-coil region" evidence="14">
    <location>
        <begin position="1256"/>
        <end position="1301"/>
    </location>
</feature>
<dbReference type="Gene3D" id="6.10.140.1060">
    <property type="match status" value="1"/>
</dbReference>
<dbReference type="InterPro" id="IPR042219">
    <property type="entry name" value="AAA_lid_11_sf"/>
</dbReference>
<evidence type="ECO:0000256" key="7">
    <source>
        <dbReference type="ARBA" id="ARBA00022737"/>
    </source>
</evidence>
<dbReference type="GO" id="GO:0045505">
    <property type="term" value="F:dynein intermediate chain binding"/>
    <property type="evidence" value="ECO:0007669"/>
    <property type="project" value="InterPro"/>
</dbReference>
<keyword evidence="7" id="KW-0677">Repeat</keyword>
<keyword evidence="18" id="KW-1185">Reference proteome</keyword>
<evidence type="ECO:0000256" key="1">
    <source>
        <dbReference type="ARBA" id="ARBA00004245"/>
    </source>
</evidence>
<dbReference type="Pfam" id="PF12780">
    <property type="entry name" value="AAA_8"/>
    <property type="match status" value="1"/>
</dbReference>
<gene>
    <name evidence="17" type="ORF">NQ314_012963</name>
</gene>
<dbReference type="FunFam" id="3.10.490.20:FF:000004">
    <property type="entry name" value="Cytoplasmic dynein heavy chain 2"/>
    <property type="match status" value="1"/>
</dbReference>
<dbReference type="Pfam" id="PF18198">
    <property type="entry name" value="AAA_lid_11"/>
    <property type="match status" value="1"/>
</dbReference>
<dbReference type="InterPro" id="IPR024743">
    <property type="entry name" value="Dynein_HC_stalk"/>
</dbReference>
<dbReference type="InterPro" id="IPR035699">
    <property type="entry name" value="AAA_6"/>
</dbReference>
<evidence type="ECO:0000256" key="3">
    <source>
        <dbReference type="ARBA" id="ARBA00011655"/>
    </source>
</evidence>
<evidence type="ECO:0000256" key="9">
    <source>
        <dbReference type="ARBA" id="ARBA00022840"/>
    </source>
</evidence>
<comment type="similarity">
    <text evidence="2">Belongs to the dynein heavy chain family.</text>
</comment>
<dbReference type="InterPro" id="IPR024317">
    <property type="entry name" value="Dynein_heavy_chain_D4_dom"/>
</dbReference>
<reference evidence="17" key="1">
    <citation type="journal article" date="2023" name="Insect Mol. Biol.">
        <title>Genome sequencing provides insights into the evolution of gene families encoding plant cell wall-degrading enzymes in longhorned beetles.</title>
        <authorList>
            <person name="Shin N.R."/>
            <person name="Okamura Y."/>
            <person name="Kirsch R."/>
            <person name="Pauchet Y."/>
        </authorList>
    </citation>
    <scope>NUCLEOTIDE SEQUENCE</scope>
    <source>
        <strain evidence="17">RBIC_L_NR</strain>
    </source>
</reference>
<proteinExistence type="inferred from homology"/>
<dbReference type="Gene3D" id="1.20.920.30">
    <property type="match status" value="1"/>
</dbReference>